<feature type="region of interest" description="Disordered" evidence="1">
    <location>
        <begin position="1"/>
        <end position="22"/>
    </location>
</feature>
<organism evidence="2 3">
    <name type="scientific">Mycteria americana</name>
    <name type="common">Wood stork</name>
    <dbReference type="NCBI Taxonomy" id="33587"/>
    <lineage>
        <taxon>Eukaryota</taxon>
        <taxon>Metazoa</taxon>
        <taxon>Chordata</taxon>
        <taxon>Craniata</taxon>
        <taxon>Vertebrata</taxon>
        <taxon>Euteleostomi</taxon>
        <taxon>Archelosauria</taxon>
        <taxon>Archosauria</taxon>
        <taxon>Dinosauria</taxon>
        <taxon>Saurischia</taxon>
        <taxon>Theropoda</taxon>
        <taxon>Coelurosauria</taxon>
        <taxon>Aves</taxon>
        <taxon>Neognathae</taxon>
        <taxon>Neoaves</taxon>
        <taxon>Aequornithes</taxon>
        <taxon>Ciconiiformes</taxon>
        <taxon>Ciconiidae</taxon>
        <taxon>Mycteria</taxon>
    </lineage>
</organism>
<name>A0AAN7NTJ4_MYCAM</name>
<evidence type="ECO:0008006" key="4">
    <source>
        <dbReference type="Google" id="ProtNLM"/>
    </source>
</evidence>
<evidence type="ECO:0000313" key="3">
    <source>
        <dbReference type="Proteomes" id="UP001333110"/>
    </source>
</evidence>
<dbReference type="PANTHER" id="PTHR33332">
    <property type="entry name" value="REVERSE TRANSCRIPTASE DOMAIN-CONTAINING PROTEIN"/>
    <property type="match status" value="1"/>
</dbReference>
<sequence>MKFNKGQVQSPAHREEKPHAPIYAEGHMTGKQLCRKRRGGPGGQVEPMKANRILGCIRRSVANRLREVIFPLYSALELLERVQVTKVIKGLEHLSHEDRLRELGLFSLEKRRLGGGISSIGAQGQDKRQWAQTATQEILSEHQETLFLLIASAEFCTWVGVILVIHTNWGMRGPAERDLGVWVDSKLNISQQCALAAKTANHVLGCTKHSIASQSREVIVPLYTALYCVQFWEPQYKKDIKLLERIQRRVIKIMKGVKGKTYEEWLRSLGLFSLEKRRLSGDLTAVYNFLKGGRRGGGADLLSLITSDRTQGNGMKLHQGKFRLDVRKRFFTERVVGHWNRLPRGVVTTASLSALKECRDDVLSYMMDLDSHFGILCHFENGAHKRK</sequence>
<evidence type="ECO:0000256" key="1">
    <source>
        <dbReference type="SAM" id="MobiDB-lite"/>
    </source>
</evidence>
<evidence type="ECO:0000313" key="2">
    <source>
        <dbReference type="EMBL" id="KAK4822202.1"/>
    </source>
</evidence>
<dbReference type="AlphaFoldDB" id="A0AAN7NTJ4"/>
<feature type="compositionally biased region" description="Polar residues" evidence="1">
    <location>
        <begin position="1"/>
        <end position="10"/>
    </location>
</feature>
<accession>A0AAN7NTJ4</accession>
<dbReference type="EMBL" id="JAUNZN010000004">
    <property type="protein sequence ID" value="KAK4822202.1"/>
    <property type="molecule type" value="Genomic_DNA"/>
</dbReference>
<reference evidence="2 3" key="1">
    <citation type="journal article" date="2023" name="J. Hered.">
        <title>Chromosome-level genome of the wood stork (Mycteria americana) provides insight into avian chromosome evolution.</title>
        <authorList>
            <person name="Flamio R. Jr."/>
            <person name="Ramstad K.M."/>
        </authorList>
    </citation>
    <scope>NUCLEOTIDE SEQUENCE [LARGE SCALE GENOMIC DNA]</scope>
    <source>
        <strain evidence="2">JAX WOST 10</strain>
    </source>
</reference>
<feature type="non-terminal residue" evidence="2">
    <location>
        <position position="387"/>
    </location>
</feature>
<protein>
    <recommendedName>
        <fullName evidence="4">Reverse transcriptase</fullName>
    </recommendedName>
</protein>
<keyword evidence="3" id="KW-1185">Reference proteome</keyword>
<dbReference type="Proteomes" id="UP001333110">
    <property type="component" value="Unassembled WGS sequence"/>
</dbReference>
<gene>
    <name evidence="2" type="ORF">QYF61_011843</name>
</gene>
<comment type="caution">
    <text evidence="2">The sequence shown here is derived from an EMBL/GenBank/DDBJ whole genome shotgun (WGS) entry which is preliminary data.</text>
</comment>
<proteinExistence type="predicted"/>